<keyword evidence="1" id="KW-0677">Repeat</keyword>
<dbReference type="Gene3D" id="1.25.40.10">
    <property type="entry name" value="Tetratricopeptide repeat domain"/>
    <property type="match status" value="1"/>
</dbReference>
<protein>
    <submittedName>
        <fullName evidence="3">Repeat:Kinesin light chain</fullName>
    </submittedName>
</protein>
<name>A0A176S3T1_9GAMM</name>
<dbReference type="SUPFAM" id="SSF48452">
    <property type="entry name" value="TPR-like"/>
    <property type="match status" value="1"/>
</dbReference>
<keyword evidence="4" id="KW-1185">Reference proteome</keyword>
<dbReference type="AlphaFoldDB" id="A0A176S3T1"/>
<keyword evidence="2" id="KW-0802">TPR repeat</keyword>
<proteinExistence type="predicted"/>
<dbReference type="InterPro" id="IPR011990">
    <property type="entry name" value="TPR-like_helical_dom_sf"/>
</dbReference>
<organism evidence="3 4">
    <name type="scientific">Candidatus Thiomargarita nelsonii</name>
    <dbReference type="NCBI Taxonomy" id="1003181"/>
    <lineage>
        <taxon>Bacteria</taxon>
        <taxon>Pseudomonadati</taxon>
        <taxon>Pseudomonadota</taxon>
        <taxon>Gammaproteobacteria</taxon>
        <taxon>Thiotrichales</taxon>
        <taxon>Thiotrichaceae</taxon>
        <taxon>Thiomargarita</taxon>
    </lineage>
</organism>
<evidence type="ECO:0000313" key="3">
    <source>
        <dbReference type="EMBL" id="OAD22723.1"/>
    </source>
</evidence>
<dbReference type="Proteomes" id="UP000076962">
    <property type="component" value="Unassembled WGS sequence"/>
</dbReference>
<evidence type="ECO:0000256" key="1">
    <source>
        <dbReference type="ARBA" id="ARBA00022737"/>
    </source>
</evidence>
<feature type="non-terminal residue" evidence="3">
    <location>
        <position position="79"/>
    </location>
</feature>
<accession>A0A176S3T1</accession>
<sequence length="79" mass="8927">MLGEKHPDTLESLGNLAMIYYEFGRESDALPLSEKGYRLMKEVLGEKHPETLTSLNNLAVIYQDLGRLSDALPLLEKSY</sequence>
<dbReference type="PANTHER" id="PTHR45641">
    <property type="entry name" value="TETRATRICOPEPTIDE REPEAT PROTEIN (AFU_ORTHOLOGUE AFUA_6G03870)"/>
    <property type="match status" value="1"/>
</dbReference>
<comment type="caution">
    <text evidence="3">The sequence shown here is derived from an EMBL/GenBank/DDBJ whole genome shotgun (WGS) entry which is preliminary data.</text>
</comment>
<gene>
    <name evidence="3" type="ORF">THIOM_001461</name>
</gene>
<evidence type="ECO:0000256" key="2">
    <source>
        <dbReference type="ARBA" id="ARBA00022803"/>
    </source>
</evidence>
<evidence type="ECO:0000313" key="4">
    <source>
        <dbReference type="Proteomes" id="UP000076962"/>
    </source>
</evidence>
<dbReference type="Pfam" id="PF13424">
    <property type="entry name" value="TPR_12"/>
    <property type="match status" value="1"/>
</dbReference>
<dbReference type="EMBL" id="LUTY01000776">
    <property type="protein sequence ID" value="OAD22723.1"/>
    <property type="molecule type" value="Genomic_DNA"/>
</dbReference>
<reference evidence="3 4" key="1">
    <citation type="submission" date="2016-05" db="EMBL/GenBank/DDBJ databases">
        <title>Single-cell genome of chain-forming Candidatus Thiomargarita nelsonii and comparison to other large sulfur-oxidizing bacteria.</title>
        <authorList>
            <person name="Winkel M."/>
            <person name="Salman V."/>
            <person name="Woyke T."/>
            <person name="Schulz-Vogt H."/>
            <person name="Richter M."/>
            <person name="Flood B."/>
            <person name="Bailey J."/>
            <person name="Amann R."/>
            <person name="Mussmann M."/>
        </authorList>
    </citation>
    <scope>NUCLEOTIDE SEQUENCE [LARGE SCALE GENOMIC DNA]</scope>
    <source>
        <strain evidence="3 4">THI036</strain>
    </source>
</reference>
<dbReference type="PANTHER" id="PTHR45641:SF19">
    <property type="entry name" value="NEPHROCYSTIN-3"/>
    <property type="match status" value="1"/>
</dbReference>